<dbReference type="AlphaFoldDB" id="A0A939ISH8"/>
<gene>
    <name evidence="2" type="ORF">J0A66_16015</name>
</gene>
<dbReference type="Proteomes" id="UP000664654">
    <property type="component" value="Unassembled WGS sequence"/>
</dbReference>
<keyword evidence="1" id="KW-1133">Transmembrane helix</keyword>
<dbReference type="RefSeq" id="WP_206574855.1">
    <property type="nucleotide sequence ID" value="NZ_JAFKCV010000010.1"/>
</dbReference>
<dbReference type="EMBL" id="JAFKCV010000010">
    <property type="protein sequence ID" value="MBN7826742.1"/>
    <property type="molecule type" value="Genomic_DNA"/>
</dbReference>
<name>A0A939ISH8_9ALTE</name>
<proteinExistence type="predicted"/>
<dbReference type="InterPro" id="IPR025489">
    <property type="entry name" value="DUF4381"/>
</dbReference>
<keyword evidence="3" id="KW-1185">Reference proteome</keyword>
<feature type="transmembrane region" description="Helical" evidence="1">
    <location>
        <begin position="23"/>
        <end position="43"/>
    </location>
</feature>
<evidence type="ECO:0000256" key="1">
    <source>
        <dbReference type="SAM" id="Phobius"/>
    </source>
</evidence>
<reference evidence="2" key="1">
    <citation type="submission" date="2021-03" db="EMBL/GenBank/DDBJ databases">
        <title>novel species isolated from a fishpond in China.</title>
        <authorList>
            <person name="Lu H."/>
            <person name="Cai Z."/>
        </authorList>
    </citation>
    <scope>NUCLEOTIDE SEQUENCE</scope>
    <source>
        <strain evidence="2">JCM 30855</strain>
    </source>
</reference>
<keyword evidence="1" id="KW-0472">Membrane</keyword>
<evidence type="ECO:0000313" key="2">
    <source>
        <dbReference type="EMBL" id="MBN7826742.1"/>
    </source>
</evidence>
<comment type="caution">
    <text evidence="2">The sequence shown here is derived from an EMBL/GenBank/DDBJ whole genome shotgun (WGS) entry which is preliminary data.</text>
</comment>
<keyword evidence="1" id="KW-0812">Transmembrane</keyword>
<sequence length="164" mass="19262">MSPLEQLRDIHLPEAVDAWPPAYGWWLLALLILGLLFFSFIALKRRRRQRLATRQALEELEQIDYQRPDWPAQVNGLLKRLTISYLPRESSASLHDQAWLAFLARLLPKKRREDFIQGYRPLLASLYRPESAALDARASRELVRNWIRQALPVKTSRLEEDLHV</sequence>
<evidence type="ECO:0000313" key="3">
    <source>
        <dbReference type="Proteomes" id="UP000664654"/>
    </source>
</evidence>
<accession>A0A939ISH8</accession>
<dbReference type="Pfam" id="PF14316">
    <property type="entry name" value="DUF4381"/>
    <property type="match status" value="1"/>
</dbReference>
<organism evidence="2 3">
    <name type="scientific">Bowmanella dokdonensis</name>
    <dbReference type="NCBI Taxonomy" id="751969"/>
    <lineage>
        <taxon>Bacteria</taxon>
        <taxon>Pseudomonadati</taxon>
        <taxon>Pseudomonadota</taxon>
        <taxon>Gammaproteobacteria</taxon>
        <taxon>Alteromonadales</taxon>
        <taxon>Alteromonadaceae</taxon>
        <taxon>Bowmanella</taxon>
    </lineage>
</organism>
<protein>
    <submittedName>
        <fullName evidence="2">DUF4381 domain-containing protein</fullName>
    </submittedName>
</protein>